<organism evidence="1 2">
    <name type="scientific">Alcaligenes faecalis</name>
    <dbReference type="NCBI Taxonomy" id="511"/>
    <lineage>
        <taxon>Bacteria</taxon>
        <taxon>Pseudomonadati</taxon>
        <taxon>Pseudomonadota</taxon>
        <taxon>Betaproteobacteria</taxon>
        <taxon>Burkholderiales</taxon>
        <taxon>Alcaligenaceae</taxon>
        <taxon>Alcaligenes</taxon>
    </lineage>
</organism>
<gene>
    <name evidence="1" type="ORF">MXF72_16700</name>
</gene>
<evidence type="ECO:0000313" key="2">
    <source>
        <dbReference type="Proteomes" id="UP000830925"/>
    </source>
</evidence>
<accession>A0AAE9H654</accession>
<proteinExistence type="predicted"/>
<reference evidence="1" key="1">
    <citation type="submission" date="2022-04" db="EMBL/GenBank/DDBJ databases">
        <title>Genomic mining of Alcaligenes faecalis D334 producing ectoin and derivatives.</title>
        <authorList>
            <person name="Doan V.T."/>
            <person name="Quach N.T."/>
            <person name="Vu T.-H.-N."/>
            <person name="Phi Q.-T."/>
        </authorList>
    </citation>
    <scope>NUCLEOTIDE SEQUENCE</scope>
    <source>
        <strain evidence="1">D334</strain>
    </source>
</reference>
<evidence type="ECO:0008006" key="3">
    <source>
        <dbReference type="Google" id="ProtNLM"/>
    </source>
</evidence>
<evidence type="ECO:0000313" key="1">
    <source>
        <dbReference type="EMBL" id="UPL21010.1"/>
    </source>
</evidence>
<dbReference type="RefSeq" id="WP_247966037.1">
    <property type="nucleotide sequence ID" value="NZ_CP095873.1"/>
</dbReference>
<dbReference type="Proteomes" id="UP000830925">
    <property type="component" value="Chromosome"/>
</dbReference>
<dbReference type="Gene3D" id="3.40.50.300">
    <property type="entry name" value="P-loop containing nucleotide triphosphate hydrolases"/>
    <property type="match status" value="1"/>
</dbReference>
<dbReference type="SUPFAM" id="SSF52540">
    <property type="entry name" value="P-loop containing nucleoside triphosphate hydrolases"/>
    <property type="match status" value="1"/>
</dbReference>
<name>A0AAE9H654_ALCFA</name>
<dbReference type="InterPro" id="IPR027417">
    <property type="entry name" value="P-loop_NTPase"/>
</dbReference>
<protein>
    <recommendedName>
        <fullName evidence="3">Protein CR006 P-loop domain-containing protein</fullName>
    </recommendedName>
</protein>
<dbReference type="AlphaFoldDB" id="A0AAE9H654"/>
<sequence>MLSATKRASRPSRSGFQAWWQSEVKNCNNIDSAAISLALHKLNIKFAPNGTGKSTIARALLLGLKGDQKLLSDLMPFKLRKENPDNKRPEVIGAEALKDIMCFNEDYVSQFVFKPNELLSNSFDILIRTEAYKQKEQEIEGLVHNIKQLFSGNPELKALIANLREMADAFKLSKSSLSKASAVMKGLSADNKIQHVPVRLESYTPFIQYENSVGWIDWQTKGYEFAELSENCLFCTSHAADKK</sequence>
<dbReference type="EMBL" id="CP095873">
    <property type="protein sequence ID" value="UPL21010.1"/>
    <property type="molecule type" value="Genomic_DNA"/>
</dbReference>